<protein>
    <recommendedName>
        <fullName evidence="13">Odorant receptor</fullName>
    </recommendedName>
</protein>
<evidence type="ECO:0000313" key="11">
    <source>
        <dbReference type="EMBL" id="CAH0720546.1"/>
    </source>
</evidence>
<evidence type="ECO:0000256" key="4">
    <source>
        <dbReference type="ARBA" id="ARBA00022692"/>
    </source>
</evidence>
<keyword evidence="6 10" id="KW-1133">Transmembrane helix</keyword>
<evidence type="ECO:0000256" key="7">
    <source>
        <dbReference type="ARBA" id="ARBA00023136"/>
    </source>
</evidence>
<dbReference type="GO" id="GO:0007165">
    <property type="term" value="P:signal transduction"/>
    <property type="evidence" value="ECO:0007669"/>
    <property type="project" value="UniProtKB-KW"/>
</dbReference>
<dbReference type="Pfam" id="PF02949">
    <property type="entry name" value="7tm_6"/>
    <property type="match status" value="1"/>
</dbReference>
<keyword evidence="9" id="KW-0807">Transducer</keyword>
<dbReference type="PANTHER" id="PTHR21137:SF35">
    <property type="entry name" value="ODORANT RECEPTOR 19A-RELATED"/>
    <property type="match status" value="1"/>
</dbReference>
<evidence type="ECO:0000256" key="8">
    <source>
        <dbReference type="ARBA" id="ARBA00023170"/>
    </source>
</evidence>
<feature type="non-terminal residue" evidence="11">
    <location>
        <position position="351"/>
    </location>
</feature>
<dbReference type="GO" id="GO:0005549">
    <property type="term" value="F:odorant binding"/>
    <property type="evidence" value="ECO:0007669"/>
    <property type="project" value="InterPro"/>
</dbReference>
<feature type="transmembrane region" description="Helical" evidence="10">
    <location>
        <begin position="20"/>
        <end position="37"/>
    </location>
</feature>
<keyword evidence="4 10" id="KW-0812">Transmembrane</keyword>
<keyword evidence="12" id="KW-1185">Reference proteome</keyword>
<evidence type="ECO:0000256" key="3">
    <source>
        <dbReference type="ARBA" id="ARBA00022606"/>
    </source>
</evidence>
<feature type="transmembrane region" description="Helical" evidence="10">
    <location>
        <begin position="80"/>
        <end position="100"/>
    </location>
</feature>
<sequence length="351" mass="40535">MVWMVCFYYGGTQDWNEICGVLALSSCTLTCVTKFLFMKLYSKNIKHIVQQYYKCDAQVILGTRFEKNLRKGLRTVKRRATIIWVTLVVNGFVYIILPFITPGRSFAADNYYVYGLMPILESPNYEIATLMNSLSAYFCVYTMVSVAIYIIIIVGYSEAQIYALGEELLNVWDDSQNFYNEIKHSIRNKIHVMETKDKILNEFIRIRLRDTIKFHIININLVHQLDQELRPTLALEFIIVAFSITFELLAGLENTYVQLPFSFVQIYMGCLAGQCLIDACCSFEKAIYGCKWENFSIQNRRTVLLMLRMSQKTLMLSAGGVSKLNYNSLMIILKSTYSTYTTLQSTVKKLD</sequence>
<dbReference type="Proteomes" id="UP000838878">
    <property type="component" value="Chromosome 2"/>
</dbReference>
<evidence type="ECO:0000256" key="5">
    <source>
        <dbReference type="ARBA" id="ARBA00022725"/>
    </source>
</evidence>
<dbReference type="GO" id="GO:0005886">
    <property type="term" value="C:plasma membrane"/>
    <property type="evidence" value="ECO:0007669"/>
    <property type="project" value="UniProtKB-SubCell"/>
</dbReference>
<evidence type="ECO:0000313" key="12">
    <source>
        <dbReference type="Proteomes" id="UP000838878"/>
    </source>
</evidence>
<evidence type="ECO:0000256" key="2">
    <source>
        <dbReference type="ARBA" id="ARBA00022475"/>
    </source>
</evidence>
<keyword evidence="2" id="KW-1003">Cell membrane</keyword>
<dbReference type="GO" id="GO:0004984">
    <property type="term" value="F:olfactory receptor activity"/>
    <property type="evidence" value="ECO:0007669"/>
    <property type="project" value="InterPro"/>
</dbReference>
<keyword evidence="7 10" id="KW-0472">Membrane</keyword>
<dbReference type="InterPro" id="IPR004117">
    <property type="entry name" value="7tm6_olfct_rcpt"/>
</dbReference>
<feature type="transmembrane region" description="Helical" evidence="10">
    <location>
        <begin position="134"/>
        <end position="156"/>
    </location>
</feature>
<dbReference type="OrthoDB" id="7550533at2759"/>
<keyword evidence="8" id="KW-0675">Receptor</keyword>
<reference evidence="11" key="1">
    <citation type="submission" date="2021-12" db="EMBL/GenBank/DDBJ databases">
        <authorList>
            <person name="Martin H S."/>
        </authorList>
    </citation>
    <scope>NUCLEOTIDE SEQUENCE</scope>
</reference>
<evidence type="ECO:0000256" key="9">
    <source>
        <dbReference type="ARBA" id="ARBA00023224"/>
    </source>
</evidence>
<keyword evidence="3" id="KW-0716">Sensory transduction</keyword>
<name>A0A8J9UHR7_9NEOP</name>
<keyword evidence="5" id="KW-0552">Olfaction</keyword>
<comment type="subcellular location">
    <subcellularLocation>
        <location evidence="1">Cell membrane</location>
        <topology evidence="1">Multi-pass membrane protein</topology>
    </subcellularLocation>
</comment>
<dbReference type="EMBL" id="OV170222">
    <property type="protein sequence ID" value="CAH0720546.1"/>
    <property type="molecule type" value="Genomic_DNA"/>
</dbReference>
<evidence type="ECO:0000256" key="6">
    <source>
        <dbReference type="ARBA" id="ARBA00022989"/>
    </source>
</evidence>
<evidence type="ECO:0000256" key="10">
    <source>
        <dbReference type="SAM" id="Phobius"/>
    </source>
</evidence>
<proteinExistence type="predicted"/>
<evidence type="ECO:0000256" key="1">
    <source>
        <dbReference type="ARBA" id="ARBA00004651"/>
    </source>
</evidence>
<dbReference type="AlphaFoldDB" id="A0A8J9UHR7"/>
<organism evidence="11 12">
    <name type="scientific">Brenthis ino</name>
    <name type="common">lesser marbled fritillary</name>
    <dbReference type="NCBI Taxonomy" id="405034"/>
    <lineage>
        <taxon>Eukaryota</taxon>
        <taxon>Metazoa</taxon>
        <taxon>Ecdysozoa</taxon>
        <taxon>Arthropoda</taxon>
        <taxon>Hexapoda</taxon>
        <taxon>Insecta</taxon>
        <taxon>Pterygota</taxon>
        <taxon>Neoptera</taxon>
        <taxon>Endopterygota</taxon>
        <taxon>Lepidoptera</taxon>
        <taxon>Glossata</taxon>
        <taxon>Ditrysia</taxon>
        <taxon>Papilionoidea</taxon>
        <taxon>Nymphalidae</taxon>
        <taxon>Heliconiinae</taxon>
        <taxon>Argynnini</taxon>
        <taxon>Brenthis</taxon>
    </lineage>
</organism>
<dbReference type="PANTHER" id="PTHR21137">
    <property type="entry name" value="ODORANT RECEPTOR"/>
    <property type="match status" value="1"/>
</dbReference>
<gene>
    <name evidence="11" type="ORF">BINO364_LOCUS6760</name>
</gene>
<evidence type="ECO:0008006" key="13">
    <source>
        <dbReference type="Google" id="ProtNLM"/>
    </source>
</evidence>
<accession>A0A8J9UHR7</accession>